<dbReference type="OrthoDB" id="401535at2"/>
<dbReference type="KEGG" id="mha:HF1_10020"/>
<organism evidence="1 2">
    <name type="scientific">Mycoplasma haemofelis (strain Langford 1)</name>
    <name type="common">Haemobartonella felis</name>
    <dbReference type="NCBI Taxonomy" id="941640"/>
    <lineage>
        <taxon>Bacteria</taxon>
        <taxon>Bacillati</taxon>
        <taxon>Mycoplasmatota</taxon>
        <taxon>Mollicutes</taxon>
        <taxon>Mycoplasmataceae</taxon>
        <taxon>Mycoplasma</taxon>
    </lineage>
</organism>
<accession>E8ZIN9</accession>
<reference evidence="1 2" key="1">
    <citation type="journal article" date="2011" name="J. Bacteriol.">
        <title>Complete genome sequence of Mycoplasma haemofelis, a hemotropic mycoplasma.</title>
        <authorList>
            <person name="Barker E.N."/>
            <person name="Helps C.R."/>
            <person name="Peters I.R."/>
            <person name="Darby A.C."/>
            <person name="Radford A.D."/>
            <person name="Tasker S."/>
        </authorList>
    </citation>
    <scope>NUCLEOTIDE SEQUENCE [LARGE SCALE GENOMIC DNA]</scope>
    <source>
        <strain evidence="1 2">Langford 1</strain>
    </source>
</reference>
<protein>
    <submittedName>
        <fullName evidence="1">Uncharacterized protein</fullName>
    </submittedName>
</protein>
<proteinExistence type="predicted"/>
<evidence type="ECO:0000313" key="2">
    <source>
        <dbReference type="Proteomes" id="UP000008637"/>
    </source>
</evidence>
<dbReference type="EMBL" id="FR773153">
    <property type="protein sequence ID" value="CBY93010.1"/>
    <property type="molecule type" value="Genomic_DNA"/>
</dbReference>
<dbReference type="HOGENOM" id="CLU_087907_0_0_14"/>
<sequence length="279" mass="31779">MRSLPMIALPVCTGTCAIGWYGFHSLQPKNLREYLEWQGFKLASSENTWKSIIKEHGDLAKSISVSSESDFQKLESWCSTHLPLSEFSIHIDKASKLCVDNAGTVEAKLVRDGIDLNQFFKDSGDDEKYKTSYAFRKHNSDFLSLIGHTPKEEGEEFEPAVGKYKEWCKSSLKAKPEPSLFKNFQMFCKPKNFSTVRKYLEEKELLTEEKYDSDLKVLHDKISNLDSYKADSIASGKDGLKNWCNTNLDKNFSESLSILDEILPKVISRCVKDSQSIDK</sequence>
<dbReference type="AlphaFoldDB" id="E8ZIN9"/>
<evidence type="ECO:0000313" key="1">
    <source>
        <dbReference type="EMBL" id="CBY93010.1"/>
    </source>
</evidence>
<name>E8ZIN9_MYCHL</name>
<gene>
    <name evidence="1" type="ORF">HF1_10020</name>
</gene>
<dbReference type="Proteomes" id="UP000008637">
    <property type="component" value="Chromosome"/>
</dbReference>
<keyword evidence="2" id="KW-1185">Reference proteome</keyword>